<feature type="transmembrane region" description="Helical" evidence="1">
    <location>
        <begin position="95"/>
        <end position="113"/>
    </location>
</feature>
<dbReference type="Proteomes" id="UP000472971">
    <property type="component" value="Unassembled WGS sequence"/>
</dbReference>
<reference evidence="3 6" key="2">
    <citation type="submission" date="2020-07" db="EMBL/GenBank/DDBJ databases">
        <authorList>
            <person name="Feng H."/>
        </authorList>
    </citation>
    <scope>NUCLEOTIDE SEQUENCE [LARGE SCALE GENOMIC DNA]</scope>
    <source>
        <strain evidence="6">s-12</strain>
        <strain evidence="3">S-12</strain>
    </source>
</reference>
<keyword evidence="5" id="KW-1185">Reference proteome</keyword>
<dbReference type="EMBL" id="JACEIO010000013">
    <property type="protein sequence ID" value="MBA4536970.1"/>
    <property type="molecule type" value="Genomic_DNA"/>
</dbReference>
<feature type="domain" description="Putative zinc-finger" evidence="2">
    <location>
        <begin position="5"/>
        <end position="38"/>
    </location>
</feature>
<proteinExistence type="predicted"/>
<keyword evidence="1" id="KW-0472">Membrane</keyword>
<evidence type="ECO:0000313" key="6">
    <source>
        <dbReference type="Proteomes" id="UP000570010"/>
    </source>
</evidence>
<dbReference type="RefSeq" id="WP_163243067.1">
    <property type="nucleotide sequence ID" value="NZ_JAAIWN010000041.1"/>
</dbReference>
<keyword evidence="1" id="KW-0812">Transmembrane</keyword>
<evidence type="ECO:0000259" key="2">
    <source>
        <dbReference type="Pfam" id="PF13490"/>
    </source>
</evidence>
<protein>
    <submittedName>
        <fullName evidence="4">Zf-HC2 domain-containing protein</fullName>
    </submittedName>
</protein>
<keyword evidence="1" id="KW-1133">Transmembrane helix</keyword>
<accession>A0A6B3W420</accession>
<evidence type="ECO:0000256" key="1">
    <source>
        <dbReference type="SAM" id="Phobius"/>
    </source>
</evidence>
<evidence type="ECO:0000313" key="4">
    <source>
        <dbReference type="EMBL" id="NEY82666.1"/>
    </source>
</evidence>
<feature type="transmembrane region" description="Helical" evidence="1">
    <location>
        <begin position="157"/>
        <end position="182"/>
    </location>
</feature>
<dbReference type="EMBL" id="JAAIWN010000041">
    <property type="protein sequence ID" value="NEY82666.1"/>
    <property type="molecule type" value="Genomic_DNA"/>
</dbReference>
<dbReference type="InterPro" id="IPR027383">
    <property type="entry name" value="Znf_put"/>
</dbReference>
<feature type="transmembrane region" description="Helical" evidence="1">
    <location>
        <begin position="120"/>
        <end position="137"/>
    </location>
</feature>
<sequence length="188" mass="21462">MDKACFIVEDLLPLYSEGLLSVETTKWLEEHLEQCEHCKELAALSKDSIVKEPVESTVDQKKMFKQINRKLSLYQIIFVTLSFIFAIQTSLLNESFGFILSYTILGLITYLFYKDMKMMFLIAFTPIFLWSLGTHIFEFSTGATEGNLGIKEIFFSFQGAILLGFSHLLFAFIGSLIGLLILKLKERG</sequence>
<evidence type="ECO:0000313" key="3">
    <source>
        <dbReference type="EMBL" id="MBA4536970.1"/>
    </source>
</evidence>
<feature type="transmembrane region" description="Helical" evidence="1">
    <location>
        <begin position="71"/>
        <end position="89"/>
    </location>
</feature>
<gene>
    <name evidence="4" type="ORF">G4D64_14410</name>
    <name evidence="3" type="ORF">H1Z61_07380</name>
</gene>
<organism evidence="4 5">
    <name type="scientific">Bacillus aquiflavi</name>
    <dbReference type="NCBI Taxonomy" id="2672567"/>
    <lineage>
        <taxon>Bacteria</taxon>
        <taxon>Bacillati</taxon>
        <taxon>Bacillota</taxon>
        <taxon>Bacilli</taxon>
        <taxon>Bacillales</taxon>
        <taxon>Bacillaceae</taxon>
        <taxon>Bacillus</taxon>
    </lineage>
</organism>
<comment type="caution">
    <text evidence="4">The sequence shown here is derived from an EMBL/GenBank/DDBJ whole genome shotgun (WGS) entry which is preliminary data.</text>
</comment>
<dbReference type="Pfam" id="PF13490">
    <property type="entry name" value="zf-HC2"/>
    <property type="match status" value="1"/>
</dbReference>
<dbReference type="AlphaFoldDB" id="A0A6B3W420"/>
<reference evidence="4 5" key="1">
    <citation type="submission" date="2020-02" db="EMBL/GenBank/DDBJ databases">
        <title>Bacillus aquiflavi sp. nov., isolated from yellow water of strong flavor Chinese baijiu in Yibin region of China.</title>
        <authorList>
            <person name="Xie J."/>
        </authorList>
    </citation>
    <scope>NUCLEOTIDE SEQUENCE [LARGE SCALE GENOMIC DNA]</scope>
    <source>
        <strain evidence="4 5">3H-10</strain>
    </source>
</reference>
<evidence type="ECO:0000313" key="5">
    <source>
        <dbReference type="Proteomes" id="UP000472971"/>
    </source>
</evidence>
<dbReference type="Proteomes" id="UP000570010">
    <property type="component" value="Unassembled WGS sequence"/>
</dbReference>
<name>A0A6B3W420_9BACI</name>